<keyword evidence="2" id="KW-1185">Reference proteome</keyword>
<sequence length="69" mass="8140">MDKQIERVALPHRILFSREWFVIAPLPPRCQRRNRAQTTLKGKLNPAGSVPREHKNLYNLVRPLCSRKH</sequence>
<dbReference type="Proteomes" id="UP000233551">
    <property type="component" value="Unassembled WGS sequence"/>
</dbReference>
<evidence type="ECO:0000313" key="1">
    <source>
        <dbReference type="EMBL" id="PKI43787.1"/>
    </source>
</evidence>
<gene>
    <name evidence="1" type="ORF">CRG98_035798</name>
</gene>
<accession>A0A2I0IIF6</accession>
<evidence type="ECO:0000313" key="2">
    <source>
        <dbReference type="Proteomes" id="UP000233551"/>
    </source>
</evidence>
<reference evidence="1 2" key="1">
    <citation type="submission" date="2017-11" db="EMBL/GenBank/DDBJ databases">
        <title>De-novo sequencing of pomegranate (Punica granatum L.) genome.</title>
        <authorList>
            <person name="Akparov Z."/>
            <person name="Amiraslanov A."/>
            <person name="Hajiyeva S."/>
            <person name="Abbasov M."/>
            <person name="Kaur K."/>
            <person name="Hamwieh A."/>
            <person name="Solovyev V."/>
            <person name="Salamov A."/>
            <person name="Braich B."/>
            <person name="Kosarev P."/>
            <person name="Mahmoud A."/>
            <person name="Hajiyev E."/>
            <person name="Babayeva S."/>
            <person name="Izzatullayeva V."/>
            <person name="Mammadov A."/>
            <person name="Mammadov A."/>
            <person name="Sharifova S."/>
            <person name="Ojaghi J."/>
            <person name="Eynullazada K."/>
            <person name="Bayramov B."/>
            <person name="Abdulazimova A."/>
            <person name="Shahmuradov I."/>
        </authorList>
    </citation>
    <scope>NUCLEOTIDE SEQUENCE [LARGE SCALE GENOMIC DNA]</scope>
    <source>
        <strain evidence="2">cv. AG2017</strain>
        <tissue evidence="1">Leaf</tissue>
    </source>
</reference>
<proteinExistence type="predicted"/>
<organism evidence="1 2">
    <name type="scientific">Punica granatum</name>
    <name type="common">Pomegranate</name>
    <dbReference type="NCBI Taxonomy" id="22663"/>
    <lineage>
        <taxon>Eukaryota</taxon>
        <taxon>Viridiplantae</taxon>
        <taxon>Streptophyta</taxon>
        <taxon>Embryophyta</taxon>
        <taxon>Tracheophyta</taxon>
        <taxon>Spermatophyta</taxon>
        <taxon>Magnoliopsida</taxon>
        <taxon>eudicotyledons</taxon>
        <taxon>Gunneridae</taxon>
        <taxon>Pentapetalae</taxon>
        <taxon>rosids</taxon>
        <taxon>malvids</taxon>
        <taxon>Myrtales</taxon>
        <taxon>Lythraceae</taxon>
        <taxon>Punica</taxon>
    </lineage>
</organism>
<comment type="caution">
    <text evidence="1">The sequence shown here is derived from an EMBL/GenBank/DDBJ whole genome shotgun (WGS) entry which is preliminary data.</text>
</comment>
<dbReference type="AlphaFoldDB" id="A0A2I0IIF6"/>
<dbReference type="EMBL" id="PGOL01002976">
    <property type="protein sequence ID" value="PKI43787.1"/>
    <property type="molecule type" value="Genomic_DNA"/>
</dbReference>
<name>A0A2I0IIF6_PUNGR</name>
<protein>
    <submittedName>
        <fullName evidence="1">Uncharacterized protein</fullName>
    </submittedName>
</protein>